<gene>
    <name evidence="3" type="ORF">PSYJA_37424</name>
</gene>
<dbReference type="AlphaFoldDB" id="F3FVS4"/>
<evidence type="ECO:0000259" key="2">
    <source>
        <dbReference type="Pfam" id="PF00892"/>
    </source>
</evidence>
<feature type="transmembrane region" description="Helical" evidence="1">
    <location>
        <begin position="14"/>
        <end position="30"/>
    </location>
</feature>
<feature type="transmembrane region" description="Helical" evidence="1">
    <location>
        <begin position="42"/>
        <end position="66"/>
    </location>
</feature>
<dbReference type="Proteomes" id="UP000004471">
    <property type="component" value="Unassembled WGS sequence"/>
</dbReference>
<feature type="non-terminal residue" evidence="3">
    <location>
        <position position="1"/>
    </location>
</feature>
<sequence>ASVAFSSQSVTGDLLALNSALCYAIYLILIKSLRDCFTSRKIIIWNSFTCAVLLLPIALLTSAKILPDTVQGWVVIALLALISQLLGHGLDGVCTQARRCGAGLCFGTGPSGGGD</sequence>
<name>F3FVS4_PSESX</name>
<keyword evidence="1" id="KW-1133">Transmembrane helix</keyword>
<accession>F3FVS4</accession>
<feature type="non-terminal residue" evidence="3">
    <location>
        <position position="115"/>
    </location>
</feature>
<evidence type="ECO:0000313" key="3">
    <source>
        <dbReference type="EMBL" id="EGH34316.1"/>
    </source>
</evidence>
<protein>
    <recommendedName>
        <fullName evidence="2">EamA domain-containing protein</fullName>
    </recommendedName>
</protein>
<comment type="caution">
    <text evidence="3">The sequence shown here is derived from an EMBL/GenBank/DDBJ whole genome shotgun (WGS) entry which is preliminary data.</text>
</comment>
<evidence type="ECO:0000256" key="1">
    <source>
        <dbReference type="SAM" id="Phobius"/>
    </source>
</evidence>
<keyword evidence="1" id="KW-0812">Transmembrane</keyword>
<reference evidence="3 4" key="1">
    <citation type="journal article" date="2011" name="PLoS Pathog.">
        <title>Dynamic evolution of pathogenicity revealed by sequencing and comparative genomics of 19 Pseudomonas syringae isolates.</title>
        <authorList>
            <person name="Baltrus D.A."/>
            <person name="Nishimura M.T."/>
            <person name="Romanchuk A."/>
            <person name="Chang J.H."/>
            <person name="Mukhtar M.S."/>
            <person name="Cherkis K."/>
            <person name="Roach J."/>
            <person name="Grant S.R."/>
            <person name="Jones C.D."/>
            <person name="Dangl J.L."/>
        </authorList>
    </citation>
    <scope>NUCLEOTIDE SEQUENCE [LARGE SCALE GENOMIC DNA]</scope>
    <source>
        <strain evidence="4">M301072PT</strain>
    </source>
</reference>
<feature type="transmembrane region" description="Helical" evidence="1">
    <location>
        <begin position="72"/>
        <end position="90"/>
    </location>
</feature>
<evidence type="ECO:0000313" key="4">
    <source>
        <dbReference type="Proteomes" id="UP000004471"/>
    </source>
</evidence>
<dbReference type="InterPro" id="IPR000620">
    <property type="entry name" value="EamA_dom"/>
</dbReference>
<dbReference type="GO" id="GO:0016020">
    <property type="term" value="C:membrane"/>
    <property type="evidence" value="ECO:0007669"/>
    <property type="project" value="InterPro"/>
</dbReference>
<feature type="domain" description="EamA" evidence="2">
    <location>
        <begin position="11"/>
        <end position="88"/>
    </location>
</feature>
<keyword evidence="1" id="KW-0472">Membrane</keyword>
<organism evidence="3 4">
    <name type="scientific">Pseudomonas syringae pv. japonica str. M301072</name>
    <dbReference type="NCBI Taxonomy" id="629262"/>
    <lineage>
        <taxon>Bacteria</taxon>
        <taxon>Pseudomonadati</taxon>
        <taxon>Pseudomonadota</taxon>
        <taxon>Gammaproteobacteria</taxon>
        <taxon>Pseudomonadales</taxon>
        <taxon>Pseudomonadaceae</taxon>
        <taxon>Pseudomonas</taxon>
        <taxon>Pseudomonas syringae</taxon>
    </lineage>
</organism>
<dbReference type="EMBL" id="AEAH01002415">
    <property type="protein sequence ID" value="EGH34316.1"/>
    <property type="molecule type" value="Genomic_DNA"/>
</dbReference>
<dbReference type="Pfam" id="PF00892">
    <property type="entry name" value="EamA"/>
    <property type="match status" value="1"/>
</dbReference>
<proteinExistence type="predicted"/>